<feature type="transmembrane region" description="Helical" evidence="1">
    <location>
        <begin position="55"/>
        <end position="72"/>
    </location>
</feature>
<keyword evidence="3" id="KW-1185">Reference proteome</keyword>
<comment type="caution">
    <text evidence="2">The sequence shown here is derived from an EMBL/GenBank/DDBJ whole genome shotgun (WGS) entry which is preliminary data.</text>
</comment>
<accession>A0A4R6WSC4</accession>
<keyword evidence="1" id="KW-0472">Membrane</keyword>
<evidence type="ECO:0000313" key="2">
    <source>
        <dbReference type="EMBL" id="TDQ82517.1"/>
    </source>
</evidence>
<dbReference type="RefSeq" id="WP_133613788.1">
    <property type="nucleotide sequence ID" value="NZ_SNYW01000008.1"/>
</dbReference>
<evidence type="ECO:0000256" key="1">
    <source>
        <dbReference type="SAM" id="Phobius"/>
    </source>
</evidence>
<reference evidence="2 3" key="1">
    <citation type="submission" date="2019-03" db="EMBL/GenBank/DDBJ databases">
        <title>Genomic Encyclopedia of Type Strains, Phase III (KMG-III): the genomes of soil and plant-associated and newly described type strains.</title>
        <authorList>
            <person name="Whitman W."/>
        </authorList>
    </citation>
    <scope>NUCLEOTIDE SEQUENCE [LARGE SCALE GENOMIC DNA]</scope>
    <source>
        <strain evidence="2 3">CGMCC 1.7660</strain>
    </source>
</reference>
<evidence type="ECO:0000313" key="3">
    <source>
        <dbReference type="Proteomes" id="UP000295783"/>
    </source>
</evidence>
<sequence length="81" mass="8252">MTTANNLTGLGAVNKAMTINKAWAAAIAAPLADWLVGLAAEALWNGPGLAVTAEARLALVSLIVGLVVYWVPNLPAQQGEG</sequence>
<keyword evidence="1" id="KW-0812">Transmembrane</keyword>
<feature type="transmembrane region" description="Helical" evidence="1">
    <location>
        <begin position="22"/>
        <end position="43"/>
    </location>
</feature>
<dbReference type="AlphaFoldDB" id="A0A4R6WSC4"/>
<organism evidence="2 3">
    <name type="scientific">Dongia mobilis</name>
    <dbReference type="NCBI Taxonomy" id="578943"/>
    <lineage>
        <taxon>Bacteria</taxon>
        <taxon>Pseudomonadati</taxon>
        <taxon>Pseudomonadota</taxon>
        <taxon>Alphaproteobacteria</taxon>
        <taxon>Rhodospirillales</taxon>
        <taxon>Dongiaceae</taxon>
        <taxon>Dongia</taxon>
    </lineage>
</organism>
<dbReference type="EMBL" id="SNYW01000008">
    <property type="protein sequence ID" value="TDQ82517.1"/>
    <property type="molecule type" value="Genomic_DNA"/>
</dbReference>
<proteinExistence type="predicted"/>
<name>A0A4R6WSC4_9PROT</name>
<dbReference type="Proteomes" id="UP000295783">
    <property type="component" value="Unassembled WGS sequence"/>
</dbReference>
<keyword evidence="1" id="KW-1133">Transmembrane helix</keyword>
<gene>
    <name evidence="2" type="ORF">A8950_2340</name>
</gene>
<protein>
    <recommendedName>
        <fullName evidence="4">Holin</fullName>
    </recommendedName>
</protein>
<evidence type="ECO:0008006" key="4">
    <source>
        <dbReference type="Google" id="ProtNLM"/>
    </source>
</evidence>